<keyword evidence="1" id="KW-0808">Transferase</keyword>
<evidence type="ECO:0000313" key="2">
    <source>
        <dbReference type="Proteomes" id="UP001138751"/>
    </source>
</evidence>
<dbReference type="GO" id="GO:0032259">
    <property type="term" value="P:methylation"/>
    <property type="evidence" value="ECO:0007669"/>
    <property type="project" value="UniProtKB-KW"/>
</dbReference>
<dbReference type="InterPro" id="IPR029063">
    <property type="entry name" value="SAM-dependent_MTases_sf"/>
</dbReference>
<dbReference type="Proteomes" id="UP001138751">
    <property type="component" value="Unassembled WGS sequence"/>
</dbReference>
<gene>
    <name evidence="1" type="ORF">GXW76_22760</name>
</gene>
<evidence type="ECO:0000313" key="1">
    <source>
        <dbReference type="EMBL" id="MBR0674011.1"/>
    </source>
</evidence>
<proteinExistence type="predicted"/>
<dbReference type="CDD" id="cd02440">
    <property type="entry name" value="AdoMet_MTases"/>
    <property type="match status" value="1"/>
</dbReference>
<comment type="caution">
    <text evidence="1">The sequence shown here is derived from an EMBL/GenBank/DDBJ whole genome shotgun (WGS) entry which is preliminary data.</text>
</comment>
<reference evidence="1" key="2">
    <citation type="journal article" date="2021" name="Syst. Appl. Microbiol.">
        <title>Roseomonas hellenica sp. nov., isolated from roots of wild-growing Alkanna tinctoria.</title>
        <authorList>
            <person name="Rat A."/>
            <person name="Naranjo H.D."/>
            <person name="Lebbe L."/>
            <person name="Cnockaert M."/>
            <person name="Krigas N."/>
            <person name="Grigoriadou K."/>
            <person name="Maloupa E."/>
            <person name="Willems A."/>
        </authorList>
    </citation>
    <scope>NUCLEOTIDE SEQUENCE</scope>
    <source>
        <strain evidence="1">LMG 31231</strain>
    </source>
</reference>
<keyword evidence="1" id="KW-0489">Methyltransferase</keyword>
<dbReference type="GO" id="GO:0008168">
    <property type="term" value="F:methyltransferase activity"/>
    <property type="evidence" value="ECO:0007669"/>
    <property type="project" value="UniProtKB-KW"/>
</dbReference>
<protein>
    <submittedName>
        <fullName evidence="1">Class I SAM-dependent methyltransferase</fullName>
    </submittedName>
</protein>
<dbReference type="AlphaFoldDB" id="A0A9X9X3N2"/>
<dbReference type="RefSeq" id="WP_211864439.1">
    <property type="nucleotide sequence ID" value="NZ_JAAEDM010000105.1"/>
</dbReference>
<dbReference type="SUPFAM" id="SSF53335">
    <property type="entry name" value="S-adenosyl-L-methionine-dependent methyltransferases"/>
    <property type="match status" value="1"/>
</dbReference>
<dbReference type="Pfam" id="PF13489">
    <property type="entry name" value="Methyltransf_23"/>
    <property type="match status" value="1"/>
</dbReference>
<keyword evidence="2" id="KW-1185">Reference proteome</keyword>
<organism evidence="1 2">
    <name type="scientific">Neoroseomonas soli</name>
    <dbReference type="NCBI Taxonomy" id="1081025"/>
    <lineage>
        <taxon>Bacteria</taxon>
        <taxon>Pseudomonadati</taxon>
        <taxon>Pseudomonadota</taxon>
        <taxon>Alphaproteobacteria</taxon>
        <taxon>Acetobacterales</taxon>
        <taxon>Acetobacteraceae</taxon>
        <taxon>Neoroseomonas</taxon>
    </lineage>
</organism>
<accession>A0A9X9X3N2</accession>
<dbReference type="EMBL" id="JAAEDM010000105">
    <property type="protein sequence ID" value="MBR0674011.1"/>
    <property type="molecule type" value="Genomic_DNA"/>
</dbReference>
<name>A0A9X9X3N2_9PROT</name>
<reference evidence="1" key="1">
    <citation type="submission" date="2020-01" db="EMBL/GenBank/DDBJ databases">
        <authorList>
            <person name="Rat A."/>
        </authorList>
    </citation>
    <scope>NUCLEOTIDE SEQUENCE</scope>
    <source>
        <strain evidence="1">LMG 31231</strain>
    </source>
</reference>
<sequence length="170" mass="19107">MPLLSELSRKNKIALLDQHLKPASSVLEIGTGSGWCAAHLRSAGHRVATIDLVEPADIVGDIPDWRKLGLRPDSFDAVIAFEVVEHVDCTAAIGQLCRPDGLIFLSSPHPRWDWVMQILEAAGLNQRRTSPHDHLVDFRTLPFDPIRLRRPAWIHQPAVFRNPPRREELA</sequence>
<dbReference type="Gene3D" id="3.40.50.150">
    <property type="entry name" value="Vaccinia Virus protein VP39"/>
    <property type="match status" value="1"/>
</dbReference>